<keyword evidence="3" id="KW-0349">Heme</keyword>
<dbReference type="GO" id="GO:0016020">
    <property type="term" value="C:membrane"/>
    <property type="evidence" value="ECO:0007669"/>
    <property type="project" value="UniProtKB-SubCell"/>
</dbReference>
<evidence type="ECO:0000256" key="8">
    <source>
        <dbReference type="ARBA" id="ARBA00023004"/>
    </source>
</evidence>
<dbReference type="Pfam" id="PF00067">
    <property type="entry name" value="p450"/>
    <property type="match status" value="2"/>
</dbReference>
<dbReference type="Gene3D" id="1.10.630.10">
    <property type="entry name" value="Cytochrome P450"/>
    <property type="match status" value="2"/>
</dbReference>
<evidence type="ECO:0000256" key="1">
    <source>
        <dbReference type="ARBA" id="ARBA00001971"/>
    </source>
</evidence>
<keyword evidence="8" id="KW-0408">Iron</keyword>
<keyword evidence="11" id="KW-1185">Reference proteome</keyword>
<dbReference type="PANTHER" id="PTHR47947">
    <property type="entry name" value="CYTOCHROME P450 82C3-RELATED"/>
    <property type="match status" value="1"/>
</dbReference>
<dbReference type="GO" id="GO:0020037">
    <property type="term" value="F:heme binding"/>
    <property type="evidence" value="ECO:0007669"/>
    <property type="project" value="InterPro"/>
</dbReference>
<gene>
    <name evidence="10" type="ORF">NE237_024292</name>
</gene>
<dbReference type="EMBL" id="JAMYWD010000008">
    <property type="protein sequence ID" value="KAJ4964353.1"/>
    <property type="molecule type" value="Genomic_DNA"/>
</dbReference>
<comment type="caution">
    <text evidence="10">The sequence shown here is derived from an EMBL/GenBank/DDBJ whole genome shotgun (WGS) entry which is preliminary data.</text>
</comment>
<keyword evidence="9" id="KW-0472">Membrane</keyword>
<evidence type="ECO:0000256" key="7">
    <source>
        <dbReference type="ARBA" id="ARBA00023002"/>
    </source>
</evidence>
<evidence type="ECO:0000313" key="10">
    <source>
        <dbReference type="EMBL" id="KAJ4964353.1"/>
    </source>
</evidence>
<proteinExistence type="predicted"/>
<dbReference type="Proteomes" id="UP001141806">
    <property type="component" value="Unassembled WGS sequence"/>
</dbReference>
<dbReference type="OrthoDB" id="2789670at2759"/>
<reference evidence="10" key="1">
    <citation type="journal article" date="2023" name="Plant J.">
        <title>The genome of the king protea, Protea cynaroides.</title>
        <authorList>
            <person name="Chang J."/>
            <person name="Duong T.A."/>
            <person name="Schoeman C."/>
            <person name="Ma X."/>
            <person name="Roodt D."/>
            <person name="Barker N."/>
            <person name="Li Z."/>
            <person name="Van de Peer Y."/>
            <person name="Mizrachi E."/>
        </authorList>
    </citation>
    <scope>NUCLEOTIDE SEQUENCE</scope>
    <source>
        <tissue evidence="10">Young leaves</tissue>
    </source>
</reference>
<evidence type="ECO:0000256" key="2">
    <source>
        <dbReference type="ARBA" id="ARBA00004370"/>
    </source>
</evidence>
<keyword evidence="7" id="KW-0560">Oxidoreductase</keyword>
<comment type="cofactor">
    <cofactor evidence="1">
        <name>heme</name>
        <dbReference type="ChEBI" id="CHEBI:30413"/>
    </cofactor>
</comment>
<dbReference type="PRINTS" id="PR00463">
    <property type="entry name" value="EP450I"/>
</dbReference>
<evidence type="ECO:0000256" key="3">
    <source>
        <dbReference type="ARBA" id="ARBA00022617"/>
    </source>
</evidence>
<accession>A0A9Q0K6Z6</accession>
<dbReference type="SUPFAM" id="SSF48264">
    <property type="entry name" value="Cytochrome P450"/>
    <property type="match status" value="1"/>
</dbReference>
<keyword evidence="4" id="KW-0812">Transmembrane</keyword>
<protein>
    <recommendedName>
        <fullName evidence="12">Cytochrome P450</fullName>
    </recommendedName>
</protein>
<keyword evidence="6" id="KW-1133">Transmembrane helix</keyword>
<evidence type="ECO:0000256" key="6">
    <source>
        <dbReference type="ARBA" id="ARBA00022989"/>
    </source>
</evidence>
<evidence type="ECO:0000256" key="4">
    <source>
        <dbReference type="ARBA" id="ARBA00022692"/>
    </source>
</evidence>
<dbReference type="GO" id="GO:0004497">
    <property type="term" value="F:monooxygenase activity"/>
    <property type="evidence" value="ECO:0007669"/>
    <property type="project" value="InterPro"/>
</dbReference>
<organism evidence="10 11">
    <name type="scientific">Protea cynaroides</name>
    <dbReference type="NCBI Taxonomy" id="273540"/>
    <lineage>
        <taxon>Eukaryota</taxon>
        <taxon>Viridiplantae</taxon>
        <taxon>Streptophyta</taxon>
        <taxon>Embryophyta</taxon>
        <taxon>Tracheophyta</taxon>
        <taxon>Spermatophyta</taxon>
        <taxon>Magnoliopsida</taxon>
        <taxon>Proteales</taxon>
        <taxon>Proteaceae</taxon>
        <taxon>Protea</taxon>
    </lineage>
</organism>
<sequence>MELLFQFQTIASLLTLALFFYLWSATYFNKGKQPTEAPEPPGAWPIIGHLLQLKSPQFGVHRTFIINSWELAKECFTTNDRALASRPRSASSSNLSYNYALMALAPYGPTGGKYASGWFMSYSRTADSRHSSISIWLWMKNNRNHIKVEMNRVFRDLTLNIVLKIIVGKRYFSVVNVENNEENQRIQSTITEYNKYISDSVRIAKEADMLTETWLQEHRQKRLPGKADGDDQQDFMDVMMSILEDESQLYGHDRDSIVKATTLVIIIAATDTTAISLSWALSLLLNHKKVLTKAVDELELYVGKDRNVEEKDIANLVHGRLHFKWLHSPKRTQVLVNVWKIYRDPRFSSNPLEFQHERFLTTHADVDIMPGFSFALQTILMTLARLLHGFNLQTPSDLPVDMTEATGITMSKKNPLEVLLSPRLPSHLHEQL</sequence>
<dbReference type="InterPro" id="IPR001128">
    <property type="entry name" value="Cyt_P450"/>
</dbReference>
<dbReference type="InterPro" id="IPR002401">
    <property type="entry name" value="Cyt_P450_E_grp-I"/>
</dbReference>
<dbReference type="InterPro" id="IPR050651">
    <property type="entry name" value="Plant_Cytochrome_P450_Monoox"/>
</dbReference>
<evidence type="ECO:0000256" key="5">
    <source>
        <dbReference type="ARBA" id="ARBA00022723"/>
    </source>
</evidence>
<evidence type="ECO:0000313" key="11">
    <source>
        <dbReference type="Proteomes" id="UP001141806"/>
    </source>
</evidence>
<dbReference type="InterPro" id="IPR036396">
    <property type="entry name" value="Cyt_P450_sf"/>
</dbReference>
<dbReference type="GO" id="GO:0005506">
    <property type="term" value="F:iron ion binding"/>
    <property type="evidence" value="ECO:0007669"/>
    <property type="project" value="InterPro"/>
</dbReference>
<dbReference type="PANTHER" id="PTHR47947:SF26">
    <property type="entry name" value="CYTOCHROME P450"/>
    <property type="match status" value="1"/>
</dbReference>
<dbReference type="AlphaFoldDB" id="A0A9Q0K6Z6"/>
<name>A0A9Q0K6Z6_9MAGN</name>
<evidence type="ECO:0000256" key="9">
    <source>
        <dbReference type="ARBA" id="ARBA00023136"/>
    </source>
</evidence>
<keyword evidence="5" id="KW-0479">Metal-binding</keyword>
<dbReference type="GO" id="GO:0016705">
    <property type="term" value="F:oxidoreductase activity, acting on paired donors, with incorporation or reduction of molecular oxygen"/>
    <property type="evidence" value="ECO:0007669"/>
    <property type="project" value="InterPro"/>
</dbReference>
<evidence type="ECO:0008006" key="12">
    <source>
        <dbReference type="Google" id="ProtNLM"/>
    </source>
</evidence>
<comment type="subcellular location">
    <subcellularLocation>
        <location evidence="2">Membrane</location>
    </subcellularLocation>
</comment>